<dbReference type="PATRIC" id="fig|456.5.peg.2430"/>
<keyword evidence="10" id="KW-1185">Reference proteome</keyword>
<dbReference type="NCBIfam" id="NF004402">
    <property type="entry name" value="PRK05758.2-2"/>
    <property type="match status" value="1"/>
</dbReference>
<dbReference type="STRING" id="456.Ljor_2255"/>
<dbReference type="RefSeq" id="WP_058471654.1">
    <property type="nucleotide sequence ID" value="NZ_CAAAIC010000001.1"/>
</dbReference>
<comment type="function">
    <text evidence="8">This protein is part of the stalk that links CF(0) to CF(1). It either transmits conformational changes from CF(0) to CF(1) or is implicated in proton conduction.</text>
</comment>
<comment type="subcellular location">
    <subcellularLocation>
        <location evidence="8">Cell membrane</location>
        <topology evidence="8">Peripheral membrane protein</topology>
    </subcellularLocation>
    <subcellularLocation>
        <location evidence="1">Membrane</location>
    </subcellularLocation>
</comment>
<dbReference type="Pfam" id="PF00213">
    <property type="entry name" value="OSCP"/>
    <property type="match status" value="1"/>
</dbReference>
<dbReference type="PANTHER" id="PTHR11910">
    <property type="entry name" value="ATP SYNTHASE DELTA CHAIN"/>
    <property type="match status" value="1"/>
</dbReference>
<dbReference type="AlphaFoldDB" id="A0A0W0VDJ2"/>
<dbReference type="PRINTS" id="PR00125">
    <property type="entry name" value="ATPASEDELTA"/>
</dbReference>
<dbReference type="SUPFAM" id="SSF47928">
    <property type="entry name" value="N-terminal domain of the delta subunit of the F1F0-ATP synthase"/>
    <property type="match status" value="1"/>
</dbReference>
<reference evidence="9 10" key="1">
    <citation type="submission" date="2015-11" db="EMBL/GenBank/DDBJ databases">
        <title>Genomic analysis of 38 Legionella species identifies large and diverse effector repertoires.</title>
        <authorList>
            <person name="Burstein D."/>
            <person name="Amaro F."/>
            <person name="Zusman T."/>
            <person name="Lifshitz Z."/>
            <person name="Cohen O."/>
            <person name="Gilbert J.A."/>
            <person name="Pupko T."/>
            <person name="Shuman H.A."/>
            <person name="Segal G."/>
        </authorList>
    </citation>
    <scope>NUCLEOTIDE SEQUENCE [LARGE SCALE GENOMIC DNA]</scope>
    <source>
        <strain evidence="9 10">BL-540</strain>
    </source>
</reference>
<comment type="similarity">
    <text evidence="8">Belongs to the ATPase delta chain family.</text>
</comment>
<organism evidence="9 10">
    <name type="scientific">Legionella jordanis</name>
    <dbReference type="NCBI Taxonomy" id="456"/>
    <lineage>
        <taxon>Bacteria</taxon>
        <taxon>Pseudomonadati</taxon>
        <taxon>Pseudomonadota</taxon>
        <taxon>Gammaproteobacteria</taxon>
        <taxon>Legionellales</taxon>
        <taxon>Legionellaceae</taxon>
        <taxon>Legionella</taxon>
    </lineage>
</organism>
<keyword evidence="3 8" id="KW-0375">Hydrogen ion transport</keyword>
<dbReference type="GO" id="GO:0045259">
    <property type="term" value="C:proton-transporting ATP synthase complex"/>
    <property type="evidence" value="ECO:0007669"/>
    <property type="project" value="UniProtKB-KW"/>
</dbReference>
<evidence type="ECO:0000256" key="2">
    <source>
        <dbReference type="ARBA" id="ARBA00022448"/>
    </source>
</evidence>
<evidence type="ECO:0000256" key="4">
    <source>
        <dbReference type="ARBA" id="ARBA00023065"/>
    </source>
</evidence>
<evidence type="ECO:0000256" key="8">
    <source>
        <dbReference type="HAMAP-Rule" id="MF_01416"/>
    </source>
</evidence>
<keyword evidence="7 8" id="KW-0066">ATP synthesis</keyword>
<accession>A0A0W0VDJ2</accession>
<keyword evidence="2 8" id="KW-0813">Transport</keyword>
<evidence type="ECO:0000256" key="7">
    <source>
        <dbReference type="ARBA" id="ARBA00023310"/>
    </source>
</evidence>
<dbReference type="Gene3D" id="1.10.520.20">
    <property type="entry name" value="N-terminal domain of the delta subunit of the F1F0-ATP synthase"/>
    <property type="match status" value="1"/>
</dbReference>
<dbReference type="HAMAP" id="MF_01416">
    <property type="entry name" value="ATP_synth_delta_bact"/>
    <property type="match status" value="1"/>
</dbReference>
<keyword evidence="5 8" id="KW-0472">Membrane</keyword>
<evidence type="ECO:0000256" key="6">
    <source>
        <dbReference type="ARBA" id="ARBA00023196"/>
    </source>
</evidence>
<sequence>MPDITTIARPYAKAVFEHALDVNQLSQWSEVLNILAMSVMNSEVKQFISNPATTQEEQADLLMAPFAKWQEQEKQSIRNLVSLLASNKRLLALPEIKALFEELRAEQEKTLVVKVRSFSKLSPSQEEKLKESLRQRLRREVTLQVSVDDSLLGGAVIQAGDLVIDGSVRGKITKLRTELAA</sequence>
<proteinExistence type="inferred from homology"/>
<gene>
    <name evidence="8" type="primary">atpH</name>
    <name evidence="9" type="ORF">Ljor_2255</name>
</gene>
<dbReference type="InterPro" id="IPR020781">
    <property type="entry name" value="ATPase_OSCP/d_CS"/>
</dbReference>
<dbReference type="NCBIfam" id="TIGR01145">
    <property type="entry name" value="ATP_synt_delta"/>
    <property type="match status" value="1"/>
</dbReference>
<dbReference type="InterPro" id="IPR000711">
    <property type="entry name" value="ATPase_OSCP/dsu"/>
</dbReference>
<comment type="function">
    <text evidence="8">F(1)F(0) ATP synthase produces ATP from ADP in the presence of a proton or sodium gradient. F-type ATPases consist of two structural domains, F(1) containing the extramembraneous catalytic core and F(0) containing the membrane proton channel, linked together by a central stalk and a peripheral stalk. During catalysis, ATP synthesis in the catalytic domain of F(1) is coupled via a rotary mechanism of the central stalk subunits to proton translocation.</text>
</comment>
<evidence type="ECO:0000256" key="1">
    <source>
        <dbReference type="ARBA" id="ARBA00004370"/>
    </source>
</evidence>
<protein>
    <recommendedName>
        <fullName evidence="8">ATP synthase subunit delta</fullName>
    </recommendedName>
    <alternativeName>
        <fullName evidence="8">ATP synthase F(1) sector subunit delta</fullName>
    </alternativeName>
    <alternativeName>
        <fullName evidence="8">F-type ATPase subunit delta</fullName>
        <shortName evidence="8">F-ATPase subunit delta</shortName>
    </alternativeName>
</protein>
<dbReference type="Proteomes" id="UP000055035">
    <property type="component" value="Unassembled WGS sequence"/>
</dbReference>
<evidence type="ECO:0000256" key="5">
    <source>
        <dbReference type="ARBA" id="ARBA00023136"/>
    </source>
</evidence>
<keyword evidence="8" id="KW-1003">Cell membrane</keyword>
<dbReference type="PROSITE" id="PS00389">
    <property type="entry name" value="ATPASE_DELTA"/>
    <property type="match status" value="1"/>
</dbReference>
<comment type="caution">
    <text evidence="9">The sequence shown here is derived from an EMBL/GenBank/DDBJ whole genome shotgun (WGS) entry which is preliminary data.</text>
</comment>
<evidence type="ECO:0000313" key="10">
    <source>
        <dbReference type="Proteomes" id="UP000055035"/>
    </source>
</evidence>
<dbReference type="GO" id="GO:0005886">
    <property type="term" value="C:plasma membrane"/>
    <property type="evidence" value="ECO:0007669"/>
    <property type="project" value="UniProtKB-SubCell"/>
</dbReference>
<dbReference type="GO" id="GO:0046933">
    <property type="term" value="F:proton-transporting ATP synthase activity, rotational mechanism"/>
    <property type="evidence" value="ECO:0007669"/>
    <property type="project" value="UniProtKB-UniRule"/>
</dbReference>
<dbReference type="EMBL" id="LNYJ01000011">
    <property type="protein sequence ID" value="KTD17949.1"/>
    <property type="molecule type" value="Genomic_DNA"/>
</dbReference>
<evidence type="ECO:0000313" key="9">
    <source>
        <dbReference type="EMBL" id="KTD17949.1"/>
    </source>
</evidence>
<keyword evidence="4 8" id="KW-0406">Ion transport</keyword>
<dbReference type="OrthoDB" id="9816221at2"/>
<dbReference type="InterPro" id="IPR026015">
    <property type="entry name" value="ATP_synth_OSCP/delta_N_sf"/>
</dbReference>
<keyword evidence="6 8" id="KW-0139">CF(1)</keyword>
<evidence type="ECO:0000256" key="3">
    <source>
        <dbReference type="ARBA" id="ARBA00022781"/>
    </source>
</evidence>
<name>A0A0W0VDJ2_9GAMM</name>